<dbReference type="InterPro" id="IPR029066">
    <property type="entry name" value="PLP-binding_barrel"/>
</dbReference>
<evidence type="ECO:0000313" key="11">
    <source>
        <dbReference type="EMBL" id="KAL2838545.1"/>
    </source>
</evidence>
<dbReference type="PANTHER" id="PTHR11482:SF6">
    <property type="entry name" value="ORNITHINE DECARBOXYLASE 1-RELATED"/>
    <property type="match status" value="1"/>
</dbReference>
<comment type="cofactor">
    <cofactor evidence="1">
        <name>pyridoxal 5'-phosphate</name>
        <dbReference type="ChEBI" id="CHEBI:597326"/>
    </cofactor>
</comment>
<dbReference type="PRINTS" id="PR01182">
    <property type="entry name" value="ORNDCRBXLASE"/>
</dbReference>
<dbReference type="Gene3D" id="2.40.37.10">
    <property type="entry name" value="Lyase, Ornithine Decarboxylase, Chain A, domain 1"/>
    <property type="match status" value="1"/>
</dbReference>
<dbReference type="PROSITE" id="PS00878">
    <property type="entry name" value="ODR_DC_2_1"/>
    <property type="match status" value="1"/>
</dbReference>
<evidence type="ECO:0000259" key="10">
    <source>
        <dbReference type="Pfam" id="PF02784"/>
    </source>
</evidence>
<comment type="pathway">
    <text evidence="6">Amine and polyamine biosynthesis; putrescine biosynthesis via L-ornithine pathway; putrescine from L-ornithine: step 1/1.</text>
</comment>
<gene>
    <name evidence="11" type="ORF">BJY01DRAFT_237443</name>
</gene>
<dbReference type="PRINTS" id="PR01179">
    <property type="entry name" value="ODADCRBXLASE"/>
</dbReference>
<accession>A0ABR4JES0</accession>
<organism evidence="11 12">
    <name type="scientific">Aspergillus pseudoustus</name>
    <dbReference type="NCBI Taxonomy" id="1810923"/>
    <lineage>
        <taxon>Eukaryota</taxon>
        <taxon>Fungi</taxon>
        <taxon>Dikarya</taxon>
        <taxon>Ascomycota</taxon>
        <taxon>Pezizomycotina</taxon>
        <taxon>Eurotiomycetes</taxon>
        <taxon>Eurotiomycetidae</taxon>
        <taxon>Eurotiales</taxon>
        <taxon>Aspergillaceae</taxon>
        <taxon>Aspergillus</taxon>
        <taxon>Aspergillus subgen. Nidulantes</taxon>
    </lineage>
</organism>
<keyword evidence="3" id="KW-0210">Decarboxylase</keyword>
<evidence type="ECO:0000256" key="6">
    <source>
        <dbReference type="ARBA" id="ARBA00034115"/>
    </source>
</evidence>
<comment type="subunit">
    <text evidence="8">Homodimer. Only the dimer is catalytically active, as the active sites are constructed of residues from both monomers.</text>
</comment>
<dbReference type="InterPro" id="IPR002433">
    <property type="entry name" value="Orn_de-COase"/>
</dbReference>
<evidence type="ECO:0000256" key="5">
    <source>
        <dbReference type="ARBA" id="ARBA00023239"/>
    </source>
</evidence>
<dbReference type="CDD" id="cd00622">
    <property type="entry name" value="PLPDE_III_ODC"/>
    <property type="match status" value="1"/>
</dbReference>
<comment type="catalytic activity">
    <reaction evidence="9">
        <text>L-ornithine + H(+) = putrescine + CO2</text>
        <dbReference type="Rhea" id="RHEA:22964"/>
        <dbReference type="ChEBI" id="CHEBI:15378"/>
        <dbReference type="ChEBI" id="CHEBI:16526"/>
        <dbReference type="ChEBI" id="CHEBI:46911"/>
        <dbReference type="ChEBI" id="CHEBI:326268"/>
        <dbReference type="EC" id="4.1.1.17"/>
    </reaction>
</comment>
<reference evidence="11 12" key="1">
    <citation type="submission" date="2024-07" db="EMBL/GenBank/DDBJ databases">
        <title>Section-level genome sequencing and comparative genomics of Aspergillus sections Usti and Cavernicolus.</title>
        <authorList>
            <consortium name="Lawrence Berkeley National Laboratory"/>
            <person name="Nybo J.L."/>
            <person name="Vesth T.C."/>
            <person name="Theobald S."/>
            <person name="Frisvad J.C."/>
            <person name="Larsen T.O."/>
            <person name="Kjaerboelling I."/>
            <person name="Rothschild-Mancinelli K."/>
            <person name="Lyhne E.K."/>
            <person name="Kogle M.E."/>
            <person name="Barry K."/>
            <person name="Clum A."/>
            <person name="Na H."/>
            <person name="Ledsgaard L."/>
            <person name="Lin J."/>
            <person name="Lipzen A."/>
            <person name="Kuo A."/>
            <person name="Riley R."/>
            <person name="Mondo S."/>
            <person name="Labutti K."/>
            <person name="Haridas S."/>
            <person name="Pangalinan J."/>
            <person name="Salamov A.A."/>
            <person name="Simmons B.A."/>
            <person name="Magnuson J.K."/>
            <person name="Chen J."/>
            <person name="Drula E."/>
            <person name="Henrissat B."/>
            <person name="Wiebenga A."/>
            <person name="Lubbers R.J."/>
            <person name="Gomes A.C."/>
            <person name="Makela M.R."/>
            <person name="Stajich J."/>
            <person name="Grigoriev I.V."/>
            <person name="Mortensen U.H."/>
            <person name="De Vries R.P."/>
            <person name="Baker S.E."/>
            <person name="Andersen M.R."/>
        </authorList>
    </citation>
    <scope>NUCLEOTIDE SEQUENCE [LARGE SCALE GENOMIC DNA]</scope>
    <source>
        <strain evidence="11 12">CBS 123904</strain>
    </source>
</reference>
<dbReference type="Proteomes" id="UP001610446">
    <property type="component" value="Unassembled WGS sequence"/>
</dbReference>
<proteinExistence type="inferred from homology"/>
<comment type="similarity">
    <text evidence="2">Belongs to the Orn/Lys/Arg decarboxylase class-II family.</text>
</comment>
<dbReference type="InterPro" id="IPR022653">
    <property type="entry name" value="De-COase2_pyr-phos_BS"/>
</dbReference>
<evidence type="ECO:0000256" key="9">
    <source>
        <dbReference type="ARBA" id="ARBA00049127"/>
    </source>
</evidence>
<dbReference type="EC" id="4.1.1.17" evidence="7"/>
<evidence type="ECO:0000256" key="8">
    <source>
        <dbReference type="ARBA" id="ARBA00046672"/>
    </source>
</evidence>
<dbReference type="SUPFAM" id="SSF51419">
    <property type="entry name" value="PLP-binding barrel"/>
    <property type="match status" value="1"/>
</dbReference>
<sequence>MVPFLPPAMTICDSDEAQMDANHQSRHNKAVNLSIDRYIERVSKRTIEGETKSFFIADLTQVTRQHMRWMRNLPTVRPYYAVKCNSDLALLRWLASLGTGFDCASTQELSLVLDLNVDPANIIFANPVKAPAALLFAREVGAARMTFDNLDELDKIASSFPEAQLLLRIYASDDGALVSLGEKFGAQLDTTEQLIARAWELRLNVVGVSFHVGTGAKSSGSFRKAIQDAGVVFNRAEAIGFQPSILDIGGGFQDSNFEYMASAIREFIAAHFPPNVTIIAEPGRYFARSAYTLVSQVIGRRHQMGSVADEGLPDMLYQNDGVYGNFMNVVMEKERMVPQLYSTSRKPEGQGEECKGKYRYSIWGPTCDSIDCVAREATFDSEVQVGDRLVYHDMGAYTITTATRFNGFSGSSDIVYVNSEALSGQN</sequence>
<evidence type="ECO:0000256" key="4">
    <source>
        <dbReference type="ARBA" id="ARBA00022898"/>
    </source>
</evidence>
<dbReference type="InterPro" id="IPR000183">
    <property type="entry name" value="Orn/DAP/Arg_de-COase"/>
</dbReference>
<keyword evidence="12" id="KW-1185">Reference proteome</keyword>
<keyword evidence="4" id="KW-0663">Pyridoxal phosphate</keyword>
<evidence type="ECO:0000256" key="1">
    <source>
        <dbReference type="ARBA" id="ARBA00001933"/>
    </source>
</evidence>
<keyword evidence="5" id="KW-0456">Lyase</keyword>
<dbReference type="Pfam" id="PF02784">
    <property type="entry name" value="Orn_Arg_deC_N"/>
    <property type="match status" value="1"/>
</dbReference>
<comment type="caution">
    <text evidence="11">The sequence shown here is derived from an EMBL/GenBank/DDBJ whole genome shotgun (WGS) entry which is preliminary data.</text>
</comment>
<evidence type="ECO:0000313" key="12">
    <source>
        <dbReference type="Proteomes" id="UP001610446"/>
    </source>
</evidence>
<dbReference type="Gene3D" id="3.20.20.10">
    <property type="entry name" value="Alanine racemase"/>
    <property type="match status" value="1"/>
</dbReference>
<dbReference type="EMBL" id="JBFXLU010000144">
    <property type="protein sequence ID" value="KAL2838545.1"/>
    <property type="molecule type" value="Genomic_DNA"/>
</dbReference>
<dbReference type="SUPFAM" id="SSF50621">
    <property type="entry name" value="Alanine racemase C-terminal domain-like"/>
    <property type="match status" value="1"/>
</dbReference>
<evidence type="ECO:0000256" key="3">
    <source>
        <dbReference type="ARBA" id="ARBA00022793"/>
    </source>
</evidence>
<protein>
    <recommendedName>
        <fullName evidence="7">ornithine decarboxylase</fullName>
        <ecNumber evidence="7">4.1.1.17</ecNumber>
    </recommendedName>
</protein>
<feature type="domain" description="Orn/DAP/Arg decarboxylase 2 N-terminal" evidence="10">
    <location>
        <begin position="60"/>
        <end position="287"/>
    </location>
</feature>
<evidence type="ECO:0000256" key="2">
    <source>
        <dbReference type="ARBA" id="ARBA00008872"/>
    </source>
</evidence>
<dbReference type="PROSITE" id="PS00879">
    <property type="entry name" value="ODR_DC_2_2"/>
    <property type="match status" value="1"/>
</dbReference>
<dbReference type="InterPro" id="IPR022644">
    <property type="entry name" value="De-COase2_N"/>
</dbReference>
<name>A0ABR4JES0_9EURO</name>
<evidence type="ECO:0000256" key="7">
    <source>
        <dbReference type="ARBA" id="ARBA00034138"/>
    </source>
</evidence>
<dbReference type="InterPro" id="IPR022657">
    <property type="entry name" value="De-COase2_CS"/>
</dbReference>
<dbReference type="PANTHER" id="PTHR11482">
    <property type="entry name" value="ARGININE/DIAMINOPIMELATE/ORNITHINE DECARBOXYLASE"/>
    <property type="match status" value="1"/>
</dbReference>
<dbReference type="InterPro" id="IPR009006">
    <property type="entry name" value="Ala_racemase/Decarboxylase_C"/>
</dbReference>